<dbReference type="Pfam" id="PF05635">
    <property type="entry name" value="23S_rRNA_IVP"/>
    <property type="match status" value="1"/>
</dbReference>
<dbReference type="PIRSF" id="PIRSF035652">
    <property type="entry name" value="CHP02436"/>
    <property type="match status" value="1"/>
</dbReference>
<dbReference type="Proteomes" id="UP001500936">
    <property type="component" value="Unassembled WGS sequence"/>
</dbReference>
<evidence type="ECO:0000313" key="1">
    <source>
        <dbReference type="EMBL" id="GAA4415190.1"/>
    </source>
</evidence>
<dbReference type="RefSeq" id="WP_345270332.1">
    <property type="nucleotide sequence ID" value="NZ_BAABHB010000012.1"/>
</dbReference>
<dbReference type="SUPFAM" id="SSF158446">
    <property type="entry name" value="IVS-encoded protein-like"/>
    <property type="match status" value="1"/>
</dbReference>
<reference evidence="2" key="1">
    <citation type="journal article" date="2019" name="Int. J. Syst. Evol. Microbiol.">
        <title>The Global Catalogue of Microorganisms (GCM) 10K type strain sequencing project: providing services to taxonomists for standard genome sequencing and annotation.</title>
        <authorList>
            <consortium name="The Broad Institute Genomics Platform"/>
            <consortium name="The Broad Institute Genome Sequencing Center for Infectious Disease"/>
            <person name="Wu L."/>
            <person name="Ma J."/>
        </authorList>
    </citation>
    <scope>NUCLEOTIDE SEQUENCE [LARGE SCALE GENOMIC DNA]</scope>
    <source>
        <strain evidence="2">JCM 17925</strain>
    </source>
</reference>
<dbReference type="PANTHER" id="PTHR38471">
    <property type="entry name" value="FOUR HELIX BUNDLE PROTEIN"/>
    <property type="match status" value="1"/>
</dbReference>
<evidence type="ECO:0000313" key="2">
    <source>
        <dbReference type="Proteomes" id="UP001500936"/>
    </source>
</evidence>
<keyword evidence="2" id="KW-1185">Reference proteome</keyword>
<organism evidence="1 2">
    <name type="scientific">Nibrella viscosa</name>
    <dbReference type="NCBI Taxonomy" id="1084524"/>
    <lineage>
        <taxon>Bacteria</taxon>
        <taxon>Pseudomonadati</taxon>
        <taxon>Bacteroidota</taxon>
        <taxon>Cytophagia</taxon>
        <taxon>Cytophagales</taxon>
        <taxon>Spirosomataceae</taxon>
        <taxon>Nibrella</taxon>
    </lineage>
</organism>
<accession>A0ABP8KST0</accession>
<comment type="caution">
    <text evidence="1">The sequence shown here is derived from an EMBL/GenBank/DDBJ whole genome shotgun (WGS) entry which is preliminary data.</text>
</comment>
<gene>
    <name evidence="1" type="ORF">GCM10023187_45450</name>
</gene>
<dbReference type="InterPro" id="IPR036583">
    <property type="entry name" value="23S_rRNA_IVS_sf"/>
</dbReference>
<proteinExistence type="predicted"/>
<protein>
    <submittedName>
        <fullName evidence="1">Four helix bundle protein</fullName>
    </submittedName>
</protein>
<dbReference type="EMBL" id="BAABHB010000012">
    <property type="protein sequence ID" value="GAA4415190.1"/>
    <property type="molecule type" value="Genomic_DNA"/>
</dbReference>
<dbReference type="PANTHER" id="PTHR38471:SF2">
    <property type="entry name" value="FOUR HELIX BUNDLE PROTEIN"/>
    <property type="match status" value="1"/>
</dbReference>
<dbReference type="Gene3D" id="1.20.1440.60">
    <property type="entry name" value="23S rRNA-intervening sequence"/>
    <property type="match status" value="1"/>
</dbReference>
<name>A0ABP8KST0_9BACT</name>
<sequence length="135" mass="15409">MERKSVIQEKSFAFSIRIVNLFKWLIENRAPYKLAEQLLKSGTSIGANVEEATGGFSRKDFTAKMSIAYKEARASCYWLRLLQSTNYLDERMANSLLNDCEELVRILSSILLTTQGSPPIAREDDPYYLTPLFNS</sequence>
<dbReference type="InterPro" id="IPR012657">
    <property type="entry name" value="23S_rRNA-intervening_sequence"/>
</dbReference>
<dbReference type="NCBIfam" id="TIGR02436">
    <property type="entry name" value="four helix bundle protein"/>
    <property type="match status" value="1"/>
</dbReference>